<dbReference type="EMBL" id="LCFB01000014">
    <property type="protein sequence ID" value="KKS84772.1"/>
    <property type="molecule type" value="Genomic_DNA"/>
</dbReference>
<dbReference type="InterPro" id="IPR003141">
    <property type="entry name" value="Pol/His_phosphatase_N"/>
</dbReference>
<evidence type="ECO:0000313" key="11">
    <source>
        <dbReference type="Proteomes" id="UP000034543"/>
    </source>
</evidence>
<dbReference type="Pfam" id="PF17657">
    <property type="entry name" value="DNA_pol3_finger"/>
    <property type="match status" value="1"/>
</dbReference>
<dbReference type="SMART" id="SM00481">
    <property type="entry name" value="POLIIIAc"/>
    <property type="match status" value="1"/>
</dbReference>
<evidence type="ECO:0000313" key="10">
    <source>
        <dbReference type="EMBL" id="KKS84772.1"/>
    </source>
</evidence>
<dbReference type="EC" id="2.7.7.7" evidence="2"/>
<dbReference type="GO" id="GO:0003676">
    <property type="term" value="F:nucleic acid binding"/>
    <property type="evidence" value="ECO:0007669"/>
    <property type="project" value="InterPro"/>
</dbReference>
<evidence type="ECO:0000256" key="2">
    <source>
        <dbReference type="ARBA" id="ARBA00012417"/>
    </source>
</evidence>
<dbReference type="InterPro" id="IPR016195">
    <property type="entry name" value="Pol/histidinol_Pase-like"/>
</dbReference>
<reference evidence="10 11" key="1">
    <citation type="journal article" date="2015" name="Nature">
        <title>rRNA introns, odd ribosomes, and small enigmatic genomes across a large radiation of phyla.</title>
        <authorList>
            <person name="Brown C.T."/>
            <person name="Hug L.A."/>
            <person name="Thomas B.C."/>
            <person name="Sharon I."/>
            <person name="Castelle C.J."/>
            <person name="Singh A."/>
            <person name="Wilkins M.J."/>
            <person name="Williams K.H."/>
            <person name="Banfield J.F."/>
        </authorList>
    </citation>
    <scope>NUCLEOTIDE SEQUENCE [LARGE SCALE GENOMIC DNA]</scope>
</reference>
<feature type="domain" description="Polymerase/histidinol phosphatase N-terminal" evidence="9">
    <location>
        <begin position="5"/>
        <end position="72"/>
    </location>
</feature>
<dbReference type="Gene3D" id="2.40.50.140">
    <property type="entry name" value="Nucleic acid-binding proteins"/>
    <property type="match status" value="1"/>
</dbReference>
<dbReference type="CDD" id="cd04485">
    <property type="entry name" value="DnaE_OBF"/>
    <property type="match status" value="1"/>
</dbReference>
<proteinExistence type="predicted"/>
<keyword evidence="7" id="KW-0239">DNA-directed DNA polymerase</keyword>
<dbReference type="GO" id="GO:0005737">
    <property type="term" value="C:cytoplasm"/>
    <property type="evidence" value="ECO:0007669"/>
    <property type="project" value="UniProtKB-SubCell"/>
</dbReference>
<evidence type="ECO:0000256" key="5">
    <source>
        <dbReference type="ARBA" id="ARBA00022695"/>
    </source>
</evidence>
<keyword evidence="6" id="KW-0235">DNA replication</keyword>
<evidence type="ECO:0000256" key="1">
    <source>
        <dbReference type="ARBA" id="ARBA00004496"/>
    </source>
</evidence>
<dbReference type="InterPro" id="IPR012340">
    <property type="entry name" value="NA-bd_OB-fold"/>
</dbReference>
<dbReference type="PANTHER" id="PTHR32294:SF0">
    <property type="entry name" value="DNA POLYMERASE III SUBUNIT ALPHA"/>
    <property type="match status" value="1"/>
</dbReference>
<dbReference type="STRING" id="1618436.UV59_C0014G0015"/>
<accession>A0A0G1CGX1</accession>
<dbReference type="PATRIC" id="fig|1618436.3.peg.785"/>
<keyword evidence="5" id="KW-0548">Nucleotidyltransferase</keyword>
<dbReference type="GO" id="GO:0008408">
    <property type="term" value="F:3'-5' exonuclease activity"/>
    <property type="evidence" value="ECO:0007669"/>
    <property type="project" value="InterPro"/>
</dbReference>
<evidence type="ECO:0000256" key="4">
    <source>
        <dbReference type="ARBA" id="ARBA00022679"/>
    </source>
</evidence>
<dbReference type="Pfam" id="PF02811">
    <property type="entry name" value="PHP"/>
    <property type="match status" value="1"/>
</dbReference>
<dbReference type="InterPro" id="IPR040982">
    <property type="entry name" value="DNA_pol3_finger"/>
</dbReference>
<name>A0A0G1CGX1_9BACT</name>
<evidence type="ECO:0000256" key="3">
    <source>
        <dbReference type="ARBA" id="ARBA00019114"/>
    </source>
</evidence>
<evidence type="ECO:0000256" key="6">
    <source>
        <dbReference type="ARBA" id="ARBA00022705"/>
    </source>
</evidence>
<dbReference type="NCBIfam" id="TIGR00594">
    <property type="entry name" value="polc"/>
    <property type="match status" value="1"/>
</dbReference>
<dbReference type="InterPro" id="IPR011708">
    <property type="entry name" value="DNA_pol3_alpha_NTPase_dom"/>
</dbReference>
<dbReference type="Gene3D" id="1.10.10.1600">
    <property type="entry name" value="Bacterial DNA polymerase III alpha subunit, thumb domain"/>
    <property type="match status" value="1"/>
</dbReference>
<dbReference type="Pfam" id="PF14579">
    <property type="entry name" value="HHH_6"/>
    <property type="match status" value="1"/>
</dbReference>
<dbReference type="SUPFAM" id="SSF89550">
    <property type="entry name" value="PHP domain-like"/>
    <property type="match status" value="1"/>
</dbReference>
<protein>
    <recommendedName>
        <fullName evidence="3">DNA polymerase III subunit alpha</fullName>
        <ecNumber evidence="2">2.7.7.7</ecNumber>
    </recommendedName>
</protein>
<dbReference type="CDD" id="cd12113">
    <property type="entry name" value="PHP_PolIIIA_DnaE3"/>
    <property type="match status" value="1"/>
</dbReference>
<organism evidence="10 11">
    <name type="scientific">Candidatus Gottesmanbacteria bacterium GW2011_GWA1_43_11</name>
    <dbReference type="NCBI Taxonomy" id="1618436"/>
    <lineage>
        <taxon>Bacteria</taxon>
        <taxon>Candidatus Gottesmaniibacteriota</taxon>
    </lineage>
</organism>
<dbReference type="InterPro" id="IPR004013">
    <property type="entry name" value="PHP_dom"/>
</dbReference>
<dbReference type="NCBIfam" id="NF005298">
    <property type="entry name" value="PRK06826.1"/>
    <property type="match status" value="1"/>
</dbReference>
<dbReference type="Gene3D" id="3.20.20.140">
    <property type="entry name" value="Metal-dependent hydrolases"/>
    <property type="match status" value="1"/>
</dbReference>
<comment type="catalytic activity">
    <reaction evidence="8">
        <text>DNA(n) + a 2'-deoxyribonucleoside 5'-triphosphate = DNA(n+1) + diphosphate</text>
        <dbReference type="Rhea" id="RHEA:22508"/>
        <dbReference type="Rhea" id="RHEA-COMP:17339"/>
        <dbReference type="Rhea" id="RHEA-COMP:17340"/>
        <dbReference type="ChEBI" id="CHEBI:33019"/>
        <dbReference type="ChEBI" id="CHEBI:61560"/>
        <dbReference type="ChEBI" id="CHEBI:173112"/>
        <dbReference type="EC" id="2.7.7.7"/>
    </reaction>
</comment>
<dbReference type="GO" id="GO:0006260">
    <property type="term" value="P:DNA replication"/>
    <property type="evidence" value="ECO:0007669"/>
    <property type="project" value="UniProtKB-KW"/>
</dbReference>
<dbReference type="NCBIfam" id="NF004226">
    <property type="entry name" value="PRK05673.1"/>
    <property type="match status" value="1"/>
</dbReference>
<evidence type="ECO:0000256" key="7">
    <source>
        <dbReference type="ARBA" id="ARBA00022932"/>
    </source>
</evidence>
<dbReference type="PANTHER" id="PTHR32294">
    <property type="entry name" value="DNA POLYMERASE III SUBUNIT ALPHA"/>
    <property type="match status" value="1"/>
</dbReference>
<dbReference type="InterPro" id="IPR004805">
    <property type="entry name" value="DnaE2/DnaE/PolC"/>
</dbReference>
<comment type="subcellular location">
    <subcellularLocation>
        <location evidence="1">Cytoplasm</location>
    </subcellularLocation>
</comment>
<dbReference type="InterPro" id="IPR041931">
    <property type="entry name" value="DNA_pol3_alpha_thumb_dom"/>
</dbReference>
<dbReference type="Pfam" id="PF01336">
    <property type="entry name" value="tRNA_anti-codon"/>
    <property type="match status" value="1"/>
</dbReference>
<dbReference type="GO" id="GO:0003887">
    <property type="term" value="F:DNA-directed DNA polymerase activity"/>
    <property type="evidence" value="ECO:0007669"/>
    <property type="project" value="UniProtKB-KW"/>
</dbReference>
<gene>
    <name evidence="10" type="ORF">UV59_C0014G0015</name>
</gene>
<sequence>MADFVHLHVHSEFSLLDGLARMEDLIGKTKELGMDSVGLTDHGAMYGTIKFYKQAIAAGIKPIIGVETYVAKRSRFDKQAGVDKDQFHLVLLAKNNIGYKNLLKLVTSAHLEGYYYKPRIDIELLRQHSEGLIALSGCLNGEIPSLLLNNQDTAAEKKAREYMILFGEHHFYLELQVHPAIAEQEIVNKKLVELSRNLGIPLVATNDVHYVNPDDAEAHEILLCVQTQHTILESNRPLSLASSPDFYLRSSTEMQELFLQYPDAIANTRKIADLCELEIQLGKWILPAFAVPEGETADTFLTRLARTGAARVYGDSFTSEKEERFNYELSIIHKKGYSTYFLIVADFVNWAKQQGIFVGPGRGSAAGSIISYCLGITGIDPFFFNLPFERFLNPYRPSPPDIDLDFADNRRDEVIAYVTEKYGADKVAQIITFGTMEARAAVRDTGRALGMPYAQPDRIAKLIPFGAQGFGMTISKALKQSPDLSVAYNTELETKRLLDLSQKLEGVARHASVHAAGVVIADKPLVEYTPLQKETKGEKIVTQYDMYTVGEDGVGLLKMDFLGLRNLTIIGETLRFIKELHGEVIDITRIPLTDQSTFALLAKGETTGIFQLESSGMRRYIKELQPTTVFDLMAMVALYRPGPMQVIPEFISRKHDPSKITFPHPKLETVLKQSYGIIAYQDDVLLTAITLAGYSWEDADKLRKAVGKKIPADMKKQEEKFIAGCKKNGITDARAREIFHLIEPFAGYGFNKAHAACYAMIAYQTAYLKRHYPIEFMTAILTAESRVATGSIREEKMTMIVEECKRMQIPLLAPDINKSEIEFSIEGTKVPKIRFGLSAIKNVGSAAIDSILAARRRDGSFTLLHDVCNRVDLSKVNRKTLESLVKAGALDQYGKRAAMLTALPEITEAAHKLRKKTQGGQVGLFDSEEEKTPEVQDRLPEMEELSRPELLRFEKELLGFYLTEHPMSAHLNKIANKVSHEIGSISSADVDTSVVVGGIISTVKKIITKSGGKEMAFLRLSDLTGSIEVVIFPRLFATAKNNLLVDTVVIIKGKVSEKDERLAVLANDVFVQ</sequence>
<dbReference type="InterPro" id="IPR029460">
    <property type="entry name" value="DNAPol_HHH"/>
</dbReference>
<dbReference type="Pfam" id="PF07733">
    <property type="entry name" value="DNA_pol3_alpha"/>
    <property type="match status" value="1"/>
</dbReference>
<comment type="caution">
    <text evidence="10">The sequence shown here is derived from an EMBL/GenBank/DDBJ whole genome shotgun (WGS) entry which is preliminary data.</text>
</comment>
<evidence type="ECO:0000256" key="8">
    <source>
        <dbReference type="ARBA" id="ARBA00049244"/>
    </source>
</evidence>
<keyword evidence="4" id="KW-0808">Transferase</keyword>
<dbReference type="InterPro" id="IPR004365">
    <property type="entry name" value="NA-bd_OB_tRNA"/>
</dbReference>
<dbReference type="AlphaFoldDB" id="A0A0G1CGX1"/>
<dbReference type="Gene3D" id="1.10.150.870">
    <property type="match status" value="1"/>
</dbReference>
<evidence type="ECO:0000259" key="9">
    <source>
        <dbReference type="SMART" id="SM00481"/>
    </source>
</evidence>
<dbReference type="Proteomes" id="UP000034543">
    <property type="component" value="Unassembled WGS sequence"/>
</dbReference>